<feature type="compositionally biased region" description="Basic and acidic residues" evidence="1">
    <location>
        <begin position="49"/>
        <end position="66"/>
    </location>
</feature>
<name>A0A420I548_9PEZI</name>
<comment type="caution">
    <text evidence="2">The sequence shown here is derived from an EMBL/GenBank/DDBJ whole genome shotgun (WGS) entry which is preliminary data.</text>
</comment>
<dbReference type="AlphaFoldDB" id="A0A420I548"/>
<evidence type="ECO:0000313" key="2">
    <source>
        <dbReference type="EMBL" id="RKF64772.1"/>
    </source>
</evidence>
<dbReference type="Proteomes" id="UP000286134">
    <property type="component" value="Unassembled WGS sequence"/>
</dbReference>
<feature type="region of interest" description="Disordered" evidence="1">
    <location>
        <begin position="44"/>
        <end position="66"/>
    </location>
</feature>
<dbReference type="EMBL" id="MCFK01001640">
    <property type="protein sequence ID" value="RKF64772.1"/>
    <property type="molecule type" value="Genomic_DNA"/>
</dbReference>
<evidence type="ECO:0000256" key="1">
    <source>
        <dbReference type="SAM" id="MobiDB-lite"/>
    </source>
</evidence>
<dbReference type="CDD" id="cd00048">
    <property type="entry name" value="DSRM_SF"/>
    <property type="match status" value="1"/>
</dbReference>
<organism evidence="2 3">
    <name type="scientific">Erysiphe neolycopersici</name>
    <dbReference type="NCBI Taxonomy" id="212602"/>
    <lineage>
        <taxon>Eukaryota</taxon>
        <taxon>Fungi</taxon>
        <taxon>Dikarya</taxon>
        <taxon>Ascomycota</taxon>
        <taxon>Pezizomycotina</taxon>
        <taxon>Leotiomycetes</taxon>
        <taxon>Erysiphales</taxon>
        <taxon>Erysiphaceae</taxon>
        <taxon>Erysiphe</taxon>
    </lineage>
</organism>
<proteinExistence type="predicted"/>
<keyword evidence="3" id="KW-1185">Reference proteome</keyword>
<sequence>MGKYQCRLEEICANRRWPPPAYFLQGSSNHHICTVVVINDRFQGEPQSSEEHARESAAEKAIRGIS</sequence>
<evidence type="ECO:0000313" key="3">
    <source>
        <dbReference type="Proteomes" id="UP000286134"/>
    </source>
</evidence>
<protein>
    <submittedName>
        <fullName evidence="2">Uncharacterized protein</fullName>
    </submittedName>
</protein>
<reference evidence="2 3" key="1">
    <citation type="journal article" date="2018" name="BMC Genomics">
        <title>Comparative genome analyses reveal sequence features reflecting distinct modes of host-adaptation between dicot and monocot powdery mildew.</title>
        <authorList>
            <person name="Wu Y."/>
            <person name="Ma X."/>
            <person name="Pan Z."/>
            <person name="Kale S.D."/>
            <person name="Song Y."/>
            <person name="King H."/>
            <person name="Zhang Q."/>
            <person name="Presley C."/>
            <person name="Deng X."/>
            <person name="Wei C.I."/>
            <person name="Xiao S."/>
        </authorList>
    </citation>
    <scope>NUCLEOTIDE SEQUENCE [LARGE SCALE GENOMIC DNA]</scope>
    <source>
        <strain evidence="2">UMSG2</strain>
    </source>
</reference>
<dbReference type="SUPFAM" id="SSF54768">
    <property type="entry name" value="dsRNA-binding domain-like"/>
    <property type="match status" value="1"/>
</dbReference>
<accession>A0A420I548</accession>
<gene>
    <name evidence="2" type="ORF">OnM2_016005</name>
</gene>
<dbReference type="Gene3D" id="3.30.160.20">
    <property type="match status" value="1"/>
</dbReference>